<dbReference type="PANTHER" id="PTHR43133:SF8">
    <property type="entry name" value="RNA POLYMERASE SIGMA FACTOR HI_1459-RELATED"/>
    <property type="match status" value="1"/>
</dbReference>
<dbReference type="PROSITE" id="PS01063">
    <property type="entry name" value="SIGMA70_ECF"/>
    <property type="match status" value="1"/>
</dbReference>
<dbReference type="InterPro" id="IPR000838">
    <property type="entry name" value="RNA_pol_sigma70_ECF_CS"/>
</dbReference>
<evidence type="ECO:0000256" key="5">
    <source>
        <dbReference type="ARBA" id="ARBA00023163"/>
    </source>
</evidence>
<dbReference type="PANTHER" id="PTHR43133">
    <property type="entry name" value="RNA POLYMERASE ECF-TYPE SIGMA FACTO"/>
    <property type="match status" value="1"/>
</dbReference>
<dbReference type="InterPro" id="IPR039425">
    <property type="entry name" value="RNA_pol_sigma-70-like"/>
</dbReference>
<keyword evidence="5 6" id="KW-0804">Transcription</keyword>
<evidence type="ECO:0000256" key="2">
    <source>
        <dbReference type="ARBA" id="ARBA00023015"/>
    </source>
</evidence>
<dbReference type="SUPFAM" id="SSF88659">
    <property type="entry name" value="Sigma3 and sigma4 domains of RNA polymerase sigma factors"/>
    <property type="match status" value="1"/>
</dbReference>
<proteinExistence type="inferred from homology"/>
<dbReference type="SUPFAM" id="SSF88946">
    <property type="entry name" value="Sigma2 domain of RNA polymerase sigma factors"/>
    <property type="match status" value="1"/>
</dbReference>
<name>A0ABV7CN72_9GAMM</name>
<feature type="domain" description="RNA polymerase sigma-70 region 2" evidence="7">
    <location>
        <begin position="22"/>
        <end position="88"/>
    </location>
</feature>
<protein>
    <recommendedName>
        <fullName evidence="6">RNA polymerase sigma factor</fullName>
    </recommendedName>
</protein>
<dbReference type="InterPro" id="IPR036388">
    <property type="entry name" value="WH-like_DNA-bd_sf"/>
</dbReference>
<evidence type="ECO:0000259" key="7">
    <source>
        <dbReference type="Pfam" id="PF04542"/>
    </source>
</evidence>
<dbReference type="InterPro" id="IPR013324">
    <property type="entry name" value="RNA_pol_sigma_r3/r4-like"/>
</dbReference>
<organism evidence="9 10">
    <name type="scientific">Pseudoalteromonas fenneropenaei</name>
    <dbReference type="NCBI Taxonomy" id="1737459"/>
    <lineage>
        <taxon>Bacteria</taxon>
        <taxon>Pseudomonadati</taxon>
        <taxon>Pseudomonadota</taxon>
        <taxon>Gammaproteobacteria</taxon>
        <taxon>Alteromonadales</taxon>
        <taxon>Pseudoalteromonadaceae</taxon>
        <taxon>Pseudoalteromonas</taxon>
    </lineage>
</organism>
<reference evidence="10" key="1">
    <citation type="journal article" date="2019" name="Int. J. Syst. Evol. Microbiol.">
        <title>The Global Catalogue of Microorganisms (GCM) 10K type strain sequencing project: providing services to taxonomists for standard genome sequencing and annotation.</title>
        <authorList>
            <consortium name="The Broad Institute Genomics Platform"/>
            <consortium name="The Broad Institute Genome Sequencing Center for Infectious Disease"/>
            <person name="Wu L."/>
            <person name="Ma J."/>
        </authorList>
    </citation>
    <scope>NUCLEOTIDE SEQUENCE [LARGE SCALE GENOMIC DNA]</scope>
    <source>
        <strain evidence="10">KCTC 42730</strain>
    </source>
</reference>
<dbReference type="Gene3D" id="1.10.10.10">
    <property type="entry name" value="Winged helix-like DNA-binding domain superfamily/Winged helix DNA-binding domain"/>
    <property type="match status" value="1"/>
</dbReference>
<dbReference type="InterPro" id="IPR007627">
    <property type="entry name" value="RNA_pol_sigma70_r2"/>
</dbReference>
<dbReference type="InterPro" id="IPR013249">
    <property type="entry name" value="RNA_pol_sigma70_r4_t2"/>
</dbReference>
<keyword evidence="2 6" id="KW-0805">Transcription regulation</keyword>
<keyword evidence="3 6" id="KW-0731">Sigma factor</keyword>
<gene>
    <name evidence="9" type="ORF">ACFOEE_15970</name>
</gene>
<evidence type="ECO:0000256" key="3">
    <source>
        <dbReference type="ARBA" id="ARBA00023082"/>
    </source>
</evidence>
<evidence type="ECO:0000313" key="10">
    <source>
        <dbReference type="Proteomes" id="UP001595453"/>
    </source>
</evidence>
<dbReference type="Pfam" id="PF08281">
    <property type="entry name" value="Sigma70_r4_2"/>
    <property type="match status" value="1"/>
</dbReference>
<dbReference type="InterPro" id="IPR014284">
    <property type="entry name" value="RNA_pol_sigma-70_dom"/>
</dbReference>
<evidence type="ECO:0000259" key="8">
    <source>
        <dbReference type="Pfam" id="PF08281"/>
    </source>
</evidence>
<dbReference type="InterPro" id="IPR013325">
    <property type="entry name" value="RNA_pol_sigma_r2"/>
</dbReference>
<comment type="caution">
    <text evidence="9">The sequence shown here is derived from an EMBL/GenBank/DDBJ whole genome shotgun (WGS) entry which is preliminary data.</text>
</comment>
<dbReference type="RefSeq" id="WP_377126475.1">
    <property type="nucleotide sequence ID" value="NZ_JBHRSD010000029.1"/>
</dbReference>
<accession>A0ABV7CN72</accession>
<feature type="domain" description="RNA polymerase sigma factor 70 region 4 type 2" evidence="8">
    <location>
        <begin position="119"/>
        <end position="168"/>
    </location>
</feature>
<evidence type="ECO:0000256" key="4">
    <source>
        <dbReference type="ARBA" id="ARBA00023125"/>
    </source>
</evidence>
<sequence>MQDDKQLMLNVQNGALNCLAPLFERYKVRLFNFFRRTGYAAEISEDLVQETFMRVLAYRSSYQGESAFSTWLYGIARNVGVDHYRRNKVSAQHESFDDDTASSLPTLEEDLLHHRQQAMFDQALSSIPHEHRELLVLSRFQQLKYEEIAKVTDCNLSTLKSRMVKAVELLQAAYQRLNCGHKVEEDK</sequence>
<dbReference type="CDD" id="cd06171">
    <property type="entry name" value="Sigma70_r4"/>
    <property type="match status" value="1"/>
</dbReference>
<dbReference type="EMBL" id="JBHRSD010000029">
    <property type="protein sequence ID" value="MFC3034010.1"/>
    <property type="molecule type" value="Genomic_DNA"/>
</dbReference>
<dbReference type="Proteomes" id="UP001595453">
    <property type="component" value="Unassembled WGS sequence"/>
</dbReference>
<evidence type="ECO:0000256" key="1">
    <source>
        <dbReference type="ARBA" id="ARBA00010641"/>
    </source>
</evidence>
<dbReference type="NCBIfam" id="TIGR02937">
    <property type="entry name" value="sigma70-ECF"/>
    <property type="match status" value="1"/>
</dbReference>
<keyword evidence="4 6" id="KW-0238">DNA-binding</keyword>
<comment type="similarity">
    <text evidence="1 6">Belongs to the sigma-70 factor family. ECF subfamily.</text>
</comment>
<evidence type="ECO:0000313" key="9">
    <source>
        <dbReference type="EMBL" id="MFC3034010.1"/>
    </source>
</evidence>
<keyword evidence="10" id="KW-1185">Reference proteome</keyword>
<evidence type="ECO:0000256" key="6">
    <source>
        <dbReference type="RuleBase" id="RU000716"/>
    </source>
</evidence>
<dbReference type="Pfam" id="PF04542">
    <property type="entry name" value="Sigma70_r2"/>
    <property type="match status" value="1"/>
</dbReference>
<dbReference type="Gene3D" id="1.10.1740.10">
    <property type="match status" value="1"/>
</dbReference>